<evidence type="ECO:0000313" key="13">
    <source>
        <dbReference type="EMBL" id="KAK4232152.1"/>
    </source>
</evidence>
<keyword evidence="3" id="KW-0509">mRNA transport</keyword>
<evidence type="ECO:0000259" key="10">
    <source>
        <dbReference type="Pfam" id="PF10487"/>
    </source>
</evidence>
<feature type="domain" description="Nuclear pore protein Nup188 C-terminal" evidence="11">
    <location>
        <begin position="1459"/>
        <end position="1825"/>
    </location>
</feature>
<evidence type="ECO:0000256" key="4">
    <source>
        <dbReference type="ARBA" id="ARBA00022927"/>
    </source>
</evidence>
<dbReference type="Pfam" id="PF10487">
    <property type="entry name" value="Nup188_N"/>
    <property type="match status" value="1"/>
</dbReference>
<keyword evidence="5" id="KW-0811">Translocation</keyword>
<dbReference type="InterPro" id="IPR018864">
    <property type="entry name" value="Nucleoporin_Nup188_N"/>
</dbReference>
<evidence type="ECO:0000256" key="3">
    <source>
        <dbReference type="ARBA" id="ARBA00022816"/>
    </source>
</evidence>
<name>A0AAN7BZ56_9PEZI</name>
<comment type="subcellular location">
    <subcellularLocation>
        <location evidence="1">Nucleus</location>
        <location evidence="1">Nuclear pore complex</location>
    </subcellularLocation>
</comment>
<feature type="domain" description="Nucleoporin Nup188 N-terminal subdomain III" evidence="12">
    <location>
        <begin position="767"/>
        <end position="1156"/>
    </location>
</feature>
<evidence type="ECO:0000256" key="9">
    <source>
        <dbReference type="ARBA" id="ARBA00040174"/>
    </source>
</evidence>
<evidence type="ECO:0000256" key="6">
    <source>
        <dbReference type="ARBA" id="ARBA00023132"/>
    </source>
</evidence>
<dbReference type="GO" id="GO:0006405">
    <property type="term" value="P:RNA export from nucleus"/>
    <property type="evidence" value="ECO:0007669"/>
    <property type="project" value="TreeGrafter"/>
</dbReference>
<dbReference type="GO" id="GO:0017056">
    <property type="term" value="F:structural constituent of nuclear pore"/>
    <property type="evidence" value="ECO:0007669"/>
    <property type="project" value="InterPro"/>
</dbReference>
<evidence type="ECO:0000313" key="14">
    <source>
        <dbReference type="Proteomes" id="UP001301958"/>
    </source>
</evidence>
<keyword evidence="4" id="KW-0653">Protein transport</keyword>
<dbReference type="GO" id="GO:0051028">
    <property type="term" value="P:mRNA transport"/>
    <property type="evidence" value="ECO:0007669"/>
    <property type="project" value="UniProtKB-KW"/>
</dbReference>
<evidence type="ECO:0000259" key="12">
    <source>
        <dbReference type="Pfam" id="PF21093"/>
    </source>
</evidence>
<proteinExistence type="inferred from homology"/>
<protein>
    <recommendedName>
        <fullName evidence="9">Nucleoporin NUP188</fullName>
    </recommendedName>
</protein>
<comment type="similarity">
    <text evidence="8">Belongs to the Nup188 family.</text>
</comment>
<keyword evidence="14" id="KW-1185">Reference proteome</keyword>
<keyword evidence="2" id="KW-0813">Transport</keyword>
<keyword evidence="6" id="KW-0906">Nuclear pore complex</keyword>
<evidence type="ECO:0000256" key="5">
    <source>
        <dbReference type="ARBA" id="ARBA00023010"/>
    </source>
</evidence>
<dbReference type="PANTHER" id="PTHR31431:SF1">
    <property type="entry name" value="NUCLEOPORIN NUP188"/>
    <property type="match status" value="1"/>
</dbReference>
<dbReference type="GO" id="GO:0006606">
    <property type="term" value="P:protein import into nucleus"/>
    <property type="evidence" value="ECO:0007669"/>
    <property type="project" value="TreeGrafter"/>
</dbReference>
<dbReference type="Pfam" id="PF21094">
    <property type="entry name" value="Nup188_SH3-like"/>
    <property type="match status" value="1"/>
</dbReference>
<gene>
    <name evidence="13" type="ORF">QBC38DRAFT_146770</name>
</gene>
<feature type="domain" description="Nucleoporin Nup188 N-terminal" evidence="10">
    <location>
        <begin position="141"/>
        <end position="432"/>
    </location>
</feature>
<dbReference type="PANTHER" id="PTHR31431">
    <property type="entry name" value="NUCLEOPORIN NUP188 HOMOLOG"/>
    <property type="match status" value="1"/>
</dbReference>
<evidence type="ECO:0000256" key="1">
    <source>
        <dbReference type="ARBA" id="ARBA00004567"/>
    </source>
</evidence>
<comment type="caution">
    <text evidence="13">The sequence shown here is derived from an EMBL/GenBank/DDBJ whole genome shotgun (WGS) entry which is preliminary data.</text>
</comment>
<dbReference type="Pfam" id="PF21093">
    <property type="entry name" value="Nup188_N-subdom_III"/>
    <property type="match status" value="1"/>
</dbReference>
<dbReference type="Gene3D" id="1.25.10.70">
    <property type="match status" value="1"/>
</dbReference>
<dbReference type="Pfam" id="PF18378">
    <property type="entry name" value="Nup188_C"/>
    <property type="match status" value="1"/>
</dbReference>
<evidence type="ECO:0000259" key="11">
    <source>
        <dbReference type="Pfam" id="PF18378"/>
    </source>
</evidence>
<dbReference type="InterPro" id="IPR044840">
    <property type="entry name" value="Nup188"/>
</dbReference>
<evidence type="ECO:0000256" key="2">
    <source>
        <dbReference type="ARBA" id="ARBA00022448"/>
    </source>
</evidence>
<dbReference type="EMBL" id="MU865289">
    <property type="protein sequence ID" value="KAK4232152.1"/>
    <property type="molecule type" value="Genomic_DNA"/>
</dbReference>
<keyword evidence="7" id="KW-0539">Nucleus</keyword>
<sequence>MASTLTDRTYFPPLGDCLTGKNIILSWKLVASALEDISCDRLTSSSVAEFLRDPYIHQLLQTPTKTFQPPTNQSKSDFDIKTGAINVVPSPNDTFDLNAIKEDAKWLSKNVNINEVAALRIVIVEFQSRAHSHLTGPLSTQDVANIQEAAGVSDAQASSILSILNVSTVADAESNWAEFESETRRRQRILTTYLSERRSFLSSVDTLIALLLYSRPSATTPEFDKLRLDIMKDGFGYDDLDPNADPSRIEALAPAYIAILSSCIDRSQMGPAEVDENILTDQLELDWVRTALTEATHAMSLTFQILDLAGPLFSPPDVVTQWFTFVDTYEFLEMLVGSHELIAELIMPLRSLVVAISLKLLNIDRTLLYLAQDVDLVENEEPYLSSSDILAHVHNTIEGAARAGLITPQPVIFAWSLIIHQMHLGYQERAERRDLLQNQRAQAGFEIEYHAPPTPENRQRRNSAGSIVSIEQSPYDLFLTTQNLERDTQLAENMAMAVTARGQVYELISEMAVCLGHGQLSAFRPVVGARARVVFQDLLKRSSHVVGYQSEPVSCILSLLSVGKQYWDISSDAVNGPALDVYTRMFTDETLKSQYTDQAQNRFPYEFLPLSTLYRSCLAALASETENSEQILGLLLKTPSLTLDWNPEWDRSYELVFEEENTNSFVLISDINIFSPPSHKRYQPQELFTIPDGTFGRFVTDVGKVAKLEFEHSTLALLGKRLEVNLAAGAYVSGLGYLSVGEVAEAIALLATILRVEVLRGSGSGGKANIEAGTRILQETSRILPRNNDIIKVICGFLDSLIEEDPSDLDGGRVAVMSACLQFLHAALPVQPGRVWAYMSGCGLINNESRAGRLSRITGNLDMVAERFDFLDSAVKLFSSLVESAATSAVQRKTGTISSPRSRGEENPWPGISEKILSQVCLSIAQSSVDVFENSATWRFPSEVDRSILVRDIVGILNKLLYYTFSIGSGDAPNSLTNCLAPAARYIVEGFLSTSSSSLRFQPLLATLLTAFQIPDSTLYPQRARIVSERLTVALTFATTLLRVSSYLDMQSSVIQTQLFKSASLIARLPAIRHTFKTPAISLLSALVESAGKGTAEPPSLLGYLGPQISRSFIQIASQLDKPFDRISEVVSTWKFFAVIMRNRQQWMANCLLTGKTPREALKGDAKISQLSPGSVLSAALEKLRLIKTLPSRETLAILDFFTSAQNYWAWTIFAMQKDQSFLENLRAYVHDLKAPSIVSKNSPEEAGYQARIAAYIAETFAMQLYHLRQMRQEQKFATEVLGNLDYFLRNGVQVSGYNNSLHSNFTRNFSKRYSGVEVDEFKRTALAPRDLGSQYYYALDFAEEMLAYDASWAGTKQNGFKKEMETANLNLSLVEAQVALFHAWEYLILELSICLLPANGTMAKMMVQVAEQCLDSNQRPPAAENIFLRLSTSRANLTLTLLQRLADCSHLPKDITKLLTLVSSTINSLESPFSKETISYYRTLLKILFVTLRGTRHSSNAAPPPPKNGPETSVAVTQLVLTILDRVVAQSFRTLTALVHETESPTTPEDLALLTAILQACLAVPGIEACQLQVLNIMSSHNVFQVAVSLFSWSDKLAQNGDPVYGEFSLLFLLELSALPMVAEQLACDGLLGRITSANLAGFLRRKNVGPFTENAGAARCYSIWAKGILPLLLNILGALGNTIAPEVAFVLNQFPNLLQSSVERIEAPGMSRTTSSKDSPQFVTLLAVSEIHSLALLVRVLSALRGSGNGREIPEVVSWNSGNVLENVEFWLASRKVLRERLLPLGGREVEWRGMKAKGGDKESETVLEEKVVRMLEGVRDVLTAGEGEE</sequence>
<organism evidence="13 14">
    <name type="scientific">Podospora fimiseda</name>
    <dbReference type="NCBI Taxonomy" id="252190"/>
    <lineage>
        <taxon>Eukaryota</taxon>
        <taxon>Fungi</taxon>
        <taxon>Dikarya</taxon>
        <taxon>Ascomycota</taxon>
        <taxon>Pezizomycotina</taxon>
        <taxon>Sordariomycetes</taxon>
        <taxon>Sordariomycetidae</taxon>
        <taxon>Sordariales</taxon>
        <taxon>Podosporaceae</taxon>
        <taxon>Podospora</taxon>
    </lineage>
</organism>
<accession>A0AAN7BZ56</accession>
<dbReference type="Proteomes" id="UP001301958">
    <property type="component" value="Unassembled WGS sequence"/>
</dbReference>
<reference evidence="13" key="2">
    <citation type="submission" date="2023-05" db="EMBL/GenBank/DDBJ databases">
        <authorList>
            <consortium name="Lawrence Berkeley National Laboratory"/>
            <person name="Steindorff A."/>
            <person name="Hensen N."/>
            <person name="Bonometti L."/>
            <person name="Westerberg I."/>
            <person name="Brannstrom I.O."/>
            <person name="Guillou S."/>
            <person name="Cros-Aarteil S."/>
            <person name="Calhoun S."/>
            <person name="Haridas S."/>
            <person name="Kuo A."/>
            <person name="Mondo S."/>
            <person name="Pangilinan J."/>
            <person name="Riley R."/>
            <person name="Labutti K."/>
            <person name="Andreopoulos B."/>
            <person name="Lipzen A."/>
            <person name="Chen C."/>
            <person name="Yanf M."/>
            <person name="Daum C."/>
            <person name="Ng V."/>
            <person name="Clum A."/>
            <person name="Ohm R."/>
            <person name="Martin F."/>
            <person name="Silar P."/>
            <person name="Natvig D."/>
            <person name="Lalanne C."/>
            <person name="Gautier V."/>
            <person name="Ament-Velasquez S.L."/>
            <person name="Kruys A."/>
            <person name="Hutchinson M.I."/>
            <person name="Powell A.J."/>
            <person name="Barry K."/>
            <person name="Miller A.N."/>
            <person name="Grigoriev I.V."/>
            <person name="Debuchy R."/>
            <person name="Gladieux P."/>
            <person name="Thoren M.H."/>
            <person name="Johannesson H."/>
        </authorList>
    </citation>
    <scope>NUCLEOTIDE SEQUENCE</scope>
    <source>
        <strain evidence="13">CBS 990.96</strain>
    </source>
</reference>
<dbReference type="GO" id="GO:0044611">
    <property type="term" value="C:nuclear pore inner ring"/>
    <property type="evidence" value="ECO:0007669"/>
    <property type="project" value="TreeGrafter"/>
</dbReference>
<evidence type="ECO:0000256" key="7">
    <source>
        <dbReference type="ARBA" id="ARBA00023242"/>
    </source>
</evidence>
<dbReference type="InterPro" id="IPR041634">
    <property type="entry name" value="Nup188_C"/>
</dbReference>
<dbReference type="InterPro" id="IPR048883">
    <property type="entry name" value="Nup188_N-subdom_III"/>
</dbReference>
<evidence type="ECO:0000256" key="8">
    <source>
        <dbReference type="ARBA" id="ARBA00038387"/>
    </source>
</evidence>
<reference evidence="13" key="1">
    <citation type="journal article" date="2023" name="Mol. Phylogenet. Evol.">
        <title>Genome-scale phylogeny and comparative genomics of the fungal order Sordariales.</title>
        <authorList>
            <person name="Hensen N."/>
            <person name="Bonometti L."/>
            <person name="Westerberg I."/>
            <person name="Brannstrom I.O."/>
            <person name="Guillou S."/>
            <person name="Cros-Aarteil S."/>
            <person name="Calhoun S."/>
            <person name="Haridas S."/>
            <person name="Kuo A."/>
            <person name="Mondo S."/>
            <person name="Pangilinan J."/>
            <person name="Riley R."/>
            <person name="LaButti K."/>
            <person name="Andreopoulos B."/>
            <person name="Lipzen A."/>
            <person name="Chen C."/>
            <person name="Yan M."/>
            <person name="Daum C."/>
            <person name="Ng V."/>
            <person name="Clum A."/>
            <person name="Steindorff A."/>
            <person name="Ohm R.A."/>
            <person name="Martin F."/>
            <person name="Silar P."/>
            <person name="Natvig D.O."/>
            <person name="Lalanne C."/>
            <person name="Gautier V."/>
            <person name="Ament-Velasquez S.L."/>
            <person name="Kruys A."/>
            <person name="Hutchinson M.I."/>
            <person name="Powell A.J."/>
            <person name="Barry K."/>
            <person name="Miller A.N."/>
            <person name="Grigoriev I.V."/>
            <person name="Debuchy R."/>
            <person name="Gladieux P."/>
            <person name="Hiltunen Thoren M."/>
            <person name="Johannesson H."/>
        </authorList>
    </citation>
    <scope>NUCLEOTIDE SEQUENCE</scope>
    <source>
        <strain evidence="13">CBS 990.96</strain>
    </source>
</reference>